<dbReference type="GO" id="GO:0016668">
    <property type="term" value="F:oxidoreductase activity, acting on a sulfur group of donors, NAD(P) as acceptor"/>
    <property type="evidence" value="ECO:0007669"/>
    <property type="project" value="InterPro"/>
</dbReference>
<feature type="disulfide bond" description="Redox-active" evidence="9">
    <location>
        <begin position="48"/>
        <end position="53"/>
    </location>
</feature>
<keyword evidence="8" id="KW-0520">NAD</keyword>
<evidence type="ECO:0000256" key="8">
    <source>
        <dbReference type="PIRSR" id="PIRSR000350-3"/>
    </source>
</evidence>
<evidence type="ECO:0000256" key="7">
    <source>
        <dbReference type="ARBA" id="ARBA00023284"/>
    </source>
</evidence>
<feature type="binding site" evidence="8">
    <location>
        <position position="272"/>
    </location>
    <ligand>
        <name>NAD(+)</name>
        <dbReference type="ChEBI" id="CHEBI:57540"/>
    </ligand>
</feature>
<evidence type="ECO:0000313" key="13">
    <source>
        <dbReference type="EMBL" id="CBX30992.1"/>
    </source>
</evidence>
<name>E1YLK9_9BACT</name>
<dbReference type="Gene3D" id="3.30.390.30">
    <property type="match status" value="1"/>
</dbReference>
<dbReference type="PRINTS" id="PR00411">
    <property type="entry name" value="PNDRDTASEI"/>
</dbReference>
<feature type="binding site" evidence="8">
    <location>
        <begin position="145"/>
        <end position="147"/>
    </location>
    <ligand>
        <name>FAD</name>
        <dbReference type="ChEBI" id="CHEBI:57692"/>
    </ligand>
</feature>
<proteinExistence type="inferred from homology"/>
<accession>E1YLK9</accession>
<dbReference type="InterPro" id="IPR016156">
    <property type="entry name" value="FAD/NAD-linked_Rdtase_dimer_sf"/>
</dbReference>
<keyword evidence="8" id="KW-0547">Nucleotide-binding</keyword>
<evidence type="ECO:0000256" key="9">
    <source>
        <dbReference type="PIRSR" id="PIRSR000350-4"/>
    </source>
</evidence>
<dbReference type="InterPro" id="IPR023753">
    <property type="entry name" value="FAD/NAD-binding_dom"/>
</dbReference>
<evidence type="ECO:0000256" key="10">
    <source>
        <dbReference type="RuleBase" id="RU003691"/>
    </source>
</evidence>
<keyword evidence="5 10" id="KW-0560">Oxidoreductase</keyword>
<sequence>MKEEAFVKYDYQIAVIGAGSAGLSTAAGAAGLGAKVALIEQDKMGGECLNSGCVPSKSFLRCAHQAAEIKNSSKYGILASFEGVDMKALMQRVQGVIREIEPHDSAQRFKSLGVDVISGQAQITGPNSIKADGREISAKYIVIATGSEAIVPPIKGLLETKHYTNRDIFSLEKLPEKLVILGGGPIGLELGQGFCHLGSKVAVIDMAPKLFTKDDREVGALMEKIMRSDGMEFYLGATIVEIRKDGESTFVRISKDGKDTYLEFDTLLVALGRAAVTDGLGLADAGVATDKRGYIITNKRQQTSTPSIYACGDICGPYQFTHMAGYQAGIILRNIIFKLPAKANYSAVPWVTYAMPEVAHVGYTEDTAREKGLLGDISLEYFNEIDRSKTEDDTAGFLKIVMDKKKRIIGTTIVGKKAGEMIGLSAIAIKKKIKATYFMNMIFPYPTESEIYALASRNIAKQSLKPWMKKIIRMLI</sequence>
<feature type="binding site" evidence="8">
    <location>
        <position position="57"/>
    </location>
    <ligand>
        <name>FAD</name>
        <dbReference type="ChEBI" id="CHEBI:57692"/>
    </ligand>
</feature>
<dbReference type="SUPFAM" id="SSF51905">
    <property type="entry name" value="FAD/NAD(P)-binding domain"/>
    <property type="match status" value="1"/>
</dbReference>
<dbReference type="AlphaFoldDB" id="E1YLK9"/>
<evidence type="ECO:0000256" key="1">
    <source>
        <dbReference type="ARBA" id="ARBA00007532"/>
    </source>
</evidence>
<evidence type="ECO:0000259" key="11">
    <source>
        <dbReference type="Pfam" id="PF02852"/>
    </source>
</evidence>
<protein>
    <recommendedName>
        <fullName evidence="14">Mercuric reductase</fullName>
    </recommendedName>
</protein>
<reference evidence="13" key="1">
    <citation type="journal article" date="2011" name="Environ. Microbiol.">
        <title>Genomic insights into the metabolic potential of the polycyclic aromatic hydrocarbon degrading sulfate-reducing Deltaproteobacterium N47.</title>
        <authorList>
            <person name="Bergmann F."/>
            <person name="Selesi D."/>
            <person name="Weinmaier T."/>
            <person name="Tischler P."/>
            <person name="Rattei T."/>
            <person name="Meckenstock R.U."/>
        </authorList>
    </citation>
    <scope>NUCLEOTIDE SEQUENCE</scope>
</reference>
<feature type="binding site" evidence="8">
    <location>
        <begin position="182"/>
        <end position="189"/>
    </location>
    <ligand>
        <name>NAD(+)</name>
        <dbReference type="ChEBI" id="CHEBI:57540"/>
    </ligand>
</feature>
<dbReference type="PANTHER" id="PTHR43014">
    <property type="entry name" value="MERCURIC REDUCTASE"/>
    <property type="match status" value="1"/>
</dbReference>
<comment type="cofactor">
    <cofactor evidence="8">
        <name>FAD</name>
        <dbReference type="ChEBI" id="CHEBI:57692"/>
    </cofactor>
    <text evidence="8">Binds 1 FAD per subunit.</text>
</comment>
<dbReference type="GO" id="GO:0003955">
    <property type="term" value="F:NAD(P)H dehydrogenase (quinone) activity"/>
    <property type="evidence" value="ECO:0007669"/>
    <property type="project" value="TreeGrafter"/>
</dbReference>
<dbReference type="PRINTS" id="PR00368">
    <property type="entry name" value="FADPNR"/>
</dbReference>
<dbReference type="GO" id="GO:0050660">
    <property type="term" value="F:flavin adenine dinucleotide binding"/>
    <property type="evidence" value="ECO:0007669"/>
    <property type="project" value="TreeGrafter"/>
</dbReference>
<keyword evidence="2 10" id="KW-0285">Flavoprotein</keyword>
<evidence type="ECO:0000256" key="3">
    <source>
        <dbReference type="ARBA" id="ARBA00022827"/>
    </source>
</evidence>
<dbReference type="EMBL" id="FR695877">
    <property type="protein sequence ID" value="CBX30992.1"/>
    <property type="molecule type" value="Genomic_DNA"/>
</dbReference>
<dbReference type="FunFam" id="3.30.390.30:FF:000001">
    <property type="entry name" value="Dihydrolipoyl dehydrogenase"/>
    <property type="match status" value="1"/>
</dbReference>
<feature type="domain" description="Pyridine nucleotide-disulphide oxidoreductase dimerisation" evidence="11">
    <location>
        <begin position="348"/>
        <end position="452"/>
    </location>
</feature>
<evidence type="ECO:0000259" key="12">
    <source>
        <dbReference type="Pfam" id="PF07992"/>
    </source>
</evidence>
<evidence type="ECO:0000256" key="2">
    <source>
        <dbReference type="ARBA" id="ARBA00022630"/>
    </source>
</evidence>
<feature type="domain" description="FAD/NAD(P)-binding" evidence="12">
    <location>
        <begin position="11"/>
        <end position="328"/>
    </location>
</feature>
<dbReference type="Pfam" id="PF07992">
    <property type="entry name" value="Pyr_redox_2"/>
    <property type="match status" value="1"/>
</dbReference>
<dbReference type="InterPro" id="IPR012999">
    <property type="entry name" value="Pyr_OxRdtase_I_AS"/>
</dbReference>
<dbReference type="PANTHER" id="PTHR43014:SF4">
    <property type="entry name" value="PYRIDINE NUCLEOTIDE-DISULFIDE OXIDOREDUCTASE RCLA-RELATED"/>
    <property type="match status" value="1"/>
</dbReference>
<evidence type="ECO:0000256" key="6">
    <source>
        <dbReference type="ARBA" id="ARBA00023157"/>
    </source>
</evidence>
<dbReference type="InterPro" id="IPR001100">
    <property type="entry name" value="Pyr_nuc-diS_OxRdtase"/>
</dbReference>
<organism evidence="13">
    <name type="scientific">uncultured Desulfobacterium sp</name>
    <dbReference type="NCBI Taxonomy" id="201089"/>
    <lineage>
        <taxon>Bacteria</taxon>
        <taxon>Pseudomonadati</taxon>
        <taxon>Thermodesulfobacteriota</taxon>
        <taxon>Desulfobacteria</taxon>
        <taxon>Desulfobacterales</taxon>
        <taxon>Desulfobacteriaceae</taxon>
        <taxon>Desulfobacterium</taxon>
        <taxon>environmental samples</taxon>
    </lineage>
</organism>
<keyword evidence="7 10" id="KW-0676">Redox-active center</keyword>
<evidence type="ECO:0008006" key="14">
    <source>
        <dbReference type="Google" id="ProtNLM"/>
    </source>
</evidence>
<dbReference type="InterPro" id="IPR036188">
    <property type="entry name" value="FAD/NAD-bd_sf"/>
</dbReference>
<dbReference type="PROSITE" id="PS00076">
    <property type="entry name" value="PYRIDINE_REDOX_1"/>
    <property type="match status" value="1"/>
</dbReference>
<dbReference type="PIRSF" id="PIRSF000350">
    <property type="entry name" value="Mercury_reductase_MerA"/>
    <property type="match status" value="1"/>
</dbReference>
<keyword evidence="4" id="KW-0521">NADP</keyword>
<evidence type="ECO:0000256" key="5">
    <source>
        <dbReference type="ARBA" id="ARBA00023002"/>
    </source>
</evidence>
<dbReference type="Gene3D" id="3.50.50.60">
    <property type="entry name" value="FAD/NAD(P)-binding domain"/>
    <property type="match status" value="2"/>
</dbReference>
<keyword evidence="3 8" id="KW-0274">FAD</keyword>
<dbReference type="Pfam" id="PF02852">
    <property type="entry name" value="Pyr_redox_dim"/>
    <property type="match status" value="1"/>
</dbReference>
<feature type="binding site" evidence="8">
    <location>
        <position position="313"/>
    </location>
    <ligand>
        <name>FAD</name>
        <dbReference type="ChEBI" id="CHEBI:57692"/>
    </ligand>
</feature>
<comment type="similarity">
    <text evidence="1 10">Belongs to the class-I pyridine nucleotide-disulfide oxidoreductase family.</text>
</comment>
<gene>
    <name evidence="13" type="ORF">N47_E45040</name>
</gene>
<dbReference type="SUPFAM" id="SSF55424">
    <property type="entry name" value="FAD/NAD-linked reductases, dimerisation (C-terminal) domain"/>
    <property type="match status" value="1"/>
</dbReference>
<dbReference type="InterPro" id="IPR004099">
    <property type="entry name" value="Pyr_nucl-diS_OxRdtase_dimer"/>
</dbReference>
<evidence type="ECO:0000256" key="4">
    <source>
        <dbReference type="ARBA" id="ARBA00022857"/>
    </source>
</evidence>
<keyword evidence="6" id="KW-1015">Disulfide bond</keyword>